<protein>
    <submittedName>
        <fullName evidence="6">Putative ABC transport system ATP-binding protein</fullName>
    </submittedName>
</protein>
<dbReference type="OrthoDB" id="9786950at2"/>
<dbReference type="InterPro" id="IPR017871">
    <property type="entry name" value="ABC_transporter-like_CS"/>
</dbReference>
<evidence type="ECO:0000256" key="3">
    <source>
        <dbReference type="ARBA" id="ARBA00022741"/>
    </source>
</evidence>
<dbReference type="InterPro" id="IPR015854">
    <property type="entry name" value="ABC_transpr_LolD-like"/>
</dbReference>
<proteinExistence type="inferred from homology"/>
<keyword evidence="2" id="KW-0813">Transport</keyword>
<evidence type="ECO:0000259" key="5">
    <source>
        <dbReference type="PROSITE" id="PS50893"/>
    </source>
</evidence>
<feature type="domain" description="ABC transporter" evidence="5">
    <location>
        <begin position="11"/>
        <end position="236"/>
    </location>
</feature>
<keyword evidence="3" id="KW-0547">Nucleotide-binding</keyword>
<evidence type="ECO:0000256" key="1">
    <source>
        <dbReference type="ARBA" id="ARBA00005417"/>
    </source>
</evidence>
<evidence type="ECO:0000313" key="6">
    <source>
        <dbReference type="EMBL" id="SKA25104.1"/>
    </source>
</evidence>
<dbReference type="Pfam" id="PF00005">
    <property type="entry name" value="ABC_tran"/>
    <property type="match status" value="1"/>
</dbReference>
<dbReference type="CDD" id="cd03255">
    <property type="entry name" value="ABC_MJ0796_LolCDE_FtsE"/>
    <property type="match status" value="1"/>
</dbReference>
<dbReference type="PANTHER" id="PTHR24220:SF86">
    <property type="entry name" value="ABC TRANSPORTER ABCH.1"/>
    <property type="match status" value="1"/>
</dbReference>
<dbReference type="AlphaFoldDB" id="A0A1T4SA25"/>
<dbReference type="PROSITE" id="PS50893">
    <property type="entry name" value="ABC_TRANSPORTER_2"/>
    <property type="match status" value="1"/>
</dbReference>
<name>A0A1T4SA25_9HYPH</name>
<dbReference type="SMART" id="SM00382">
    <property type="entry name" value="AAA"/>
    <property type="match status" value="1"/>
</dbReference>
<sequence>MVESVPQEPLVRLRNVSKHFGEGETRVDALKDVSLEVFPRQVVALLGPSGSGKTTLLNTIGCVLAPSSGWMQLDGDVVYDGRWLRSDLRRLRLDKIGFIFQFHNLLPFLDATDNVAVVLSLAGANTRVAHRRAVELLDYLEVGHRKTAFPAKLSGGEAQRVAIARALANRPRIILADEPTAALDSKRAGIVMDLLRKLAVEQQAAIIAVTHDEKIFDRFDRIFHLRDGRLDQEAEG</sequence>
<dbReference type="Gene3D" id="3.40.50.300">
    <property type="entry name" value="P-loop containing nucleotide triphosphate hydrolases"/>
    <property type="match status" value="1"/>
</dbReference>
<evidence type="ECO:0000313" key="7">
    <source>
        <dbReference type="Proteomes" id="UP000190092"/>
    </source>
</evidence>
<dbReference type="RefSeq" id="WP_085936153.1">
    <property type="nucleotide sequence ID" value="NZ_FUWJ01000007.1"/>
</dbReference>
<dbReference type="EMBL" id="FUWJ01000007">
    <property type="protein sequence ID" value="SKA25104.1"/>
    <property type="molecule type" value="Genomic_DNA"/>
</dbReference>
<keyword evidence="4 6" id="KW-0067">ATP-binding</keyword>
<dbReference type="STRING" id="225324.SAMN02745126_04491"/>
<dbReference type="GO" id="GO:0022857">
    <property type="term" value="F:transmembrane transporter activity"/>
    <property type="evidence" value="ECO:0007669"/>
    <property type="project" value="TreeGrafter"/>
</dbReference>
<evidence type="ECO:0000256" key="2">
    <source>
        <dbReference type="ARBA" id="ARBA00022448"/>
    </source>
</evidence>
<reference evidence="7" key="1">
    <citation type="submission" date="2017-02" db="EMBL/GenBank/DDBJ databases">
        <authorList>
            <person name="Varghese N."/>
            <person name="Submissions S."/>
        </authorList>
    </citation>
    <scope>NUCLEOTIDE SEQUENCE [LARGE SCALE GENOMIC DNA]</scope>
    <source>
        <strain evidence="7">ATCC 27094</strain>
    </source>
</reference>
<dbReference type="GO" id="GO:0005524">
    <property type="term" value="F:ATP binding"/>
    <property type="evidence" value="ECO:0007669"/>
    <property type="project" value="UniProtKB-KW"/>
</dbReference>
<dbReference type="Proteomes" id="UP000190092">
    <property type="component" value="Unassembled WGS sequence"/>
</dbReference>
<dbReference type="PANTHER" id="PTHR24220">
    <property type="entry name" value="IMPORT ATP-BINDING PROTEIN"/>
    <property type="match status" value="1"/>
</dbReference>
<accession>A0A1T4SA25</accession>
<dbReference type="SUPFAM" id="SSF52540">
    <property type="entry name" value="P-loop containing nucleoside triphosphate hydrolases"/>
    <property type="match status" value="1"/>
</dbReference>
<dbReference type="InterPro" id="IPR003439">
    <property type="entry name" value="ABC_transporter-like_ATP-bd"/>
</dbReference>
<dbReference type="GO" id="GO:0005886">
    <property type="term" value="C:plasma membrane"/>
    <property type="evidence" value="ECO:0007669"/>
    <property type="project" value="TreeGrafter"/>
</dbReference>
<gene>
    <name evidence="6" type="ORF">SAMN02745126_04491</name>
</gene>
<dbReference type="GO" id="GO:0016887">
    <property type="term" value="F:ATP hydrolysis activity"/>
    <property type="evidence" value="ECO:0007669"/>
    <property type="project" value="InterPro"/>
</dbReference>
<evidence type="ECO:0000256" key="4">
    <source>
        <dbReference type="ARBA" id="ARBA00022840"/>
    </source>
</evidence>
<dbReference type="InterPro" id="IPR017911">
    <property type="entry name" value="MacB-like_ATP-bd"/>
</dbReference>
<comment type="similarity">
    <text evidence="1">Belongs to the ABC transporter superfamily.</text>
</comment>
<dbReference type="InterPro" id="IPR003593">
    <property type="entry name" value="AAA+_ATPase"/>
</dbReference>
<dbReference type="PROSITE" id="PS00211">
    <property type="entry name" value="ABC_TRANSPORTER_1"/>
    <property type="match status" value="1"/>
</dbReference>
<dbReference type="InterPro" id="IPR027417">
    <property type="entry name" value="P-loop_NTPase"/>
</dbReference>
<organism evidence="6 7">
    <name type="scientific">Enhydrobacter aerosaccus</name>
    <dbReference type="NCBI Taxonomy" id="225324"/>
    <lineage>
        <taxon>Bacteria</taxon>
        <taxon>Pseudomonadati</taxon>
        <taxon>Pseudomonadota</taxon>
        <taxon>Alphaproteobacteria</taxon>
        <taxon>Hyphomicrobiales</taxon>
        <taxon>Enhydrobacter</taxon>
    </lineage>
</organism>
<keyword evidence="7" id="KW-1185">Reference proteome</keyword>